<evidence type="ECO:0000256" key="1">
    <source>
        <dbReference type="SAM" id="MobiDB-lite"/>
    </source>
</evidence>
<dbReference type="EMBL" id="NSLI01000004">
    <property type="protein sequence ID" value="PAX07204.1"/>
    <property type="molecule type" value="Genomic_DNA"/>
</dbReference>
<dbReference type="PROSITE" id="PS51257">
    <property type="entry name" value="PROKAR_LIPOPROTEIN"/>
    <property type="match status" value="1"/>
</dbReference>
<proteinExistence type="predicted"/>
<sequence length="241" mass="24905">MRQSVVLAVLLALAACNQGTDNSDELARLDNELAGVNAADPARDPAVAAALQDQIMVDPRLTQGSNANAIRPPNRPDGGATAPVDIAARSDAPAPAGLASAPDAKTDCPECRRRDDALTLGALAEGNGMAACANRIRYSAGWANRLPAAAALYPNARVVEAAGTDEAGCSLRVVTFRSSAPLKQLADWYYTRGRKAGYSAEHRAEDGTHVVGGVRGQAAYLAYLRPRGDGGTDVDLVANGG</sequence>
<keyword evidence="3" id="KW-1185">Reference proteome</keyword>
<comment type="caution">
    <text evidence="2">The sequence shown here is derived from an EMBL/GenBank/DDBJ whole genome shotgun (WGS) entry which is preliminary data.</text>
</comment>
<feature type="region of interest" description="Disordered" evidence="1">
    <location>
        <begin position="61"/>
        <end position="84"/>
    </location>
</feature>
<name>A0A2A2SD36_9SPHN</name>
<evidence type="ECO:0000313" key="3">
    <source>
        <dbReference type="Proteomes" id="UP000218151"/>
    </source>
</evidence>
<dbReference type="OrthoDB" id="7405225at2"/>
<evidence type="ECO:0000313" key="2">
    <source>
        <dbReference type="EMBL" id="PAX07204.1"/>
    </source>
</evidence>
<organism evidence="2 3">
    <name type="scientific">Sphingomonas lenta</name>
    <dbReference type="NCBI Taxonomy" id="1141887"/>
    <lineage>
        <taxon>Bacteria</taxon>
        <taxon>Pseudomonadati</taxon>
        <taxon>Pseudomonadota</taxon>
        <taxon>Alphaproteobacteria</taxon>
        <taxon>Sphingomonadales</taxon>
        <taxon>Sphingomonadaceae</taxon>
        <taxon>Sphingomonas</taxon>
    </lineage>
</organism>
<gene>
    <name evidence="2" type="ORF">CKY28_14315</name>
</gene>
<dbReference type="AlphaFoldDB" id="A0A2A2SD36"/>
<reference evidence="3" key="1">
    <citation type="submission" date="2017-09" db="EMBL/GenBank/DDBJ databases">
        <authorList>
            <person name="Feng G."/>
            <person name="Zhu H."/>
        </authorList>
    </citation>
    <scope>NUCLEOTIDE SEQUENCE [LARGE SCALE GENOMIC DNA]</scope>
    <source>
        <strain evidence="3">1PNM-20</strain>
    </source>
</reference>
<accession>A0A2A2SD36</accession>
<dbReference type="RefSeq" id="WP_095999028.1">
    <property type="nucleotide sequence ID" value="NZ_NSLI01000004.1"/>
</dbReference>
<dbReference type="Proteomes" id="UP000218151">
    <property type="component" value="Unassembled WGS sequence"/>
</dbReference>
<protein>
    <submittedName>
        <fullName evidence="2">Uncharacterized protein</fullName>
    </submittedName>
</protein>